<evidence type="ECO:0000313" key="3">
    <source>
        <dbReference type="EMBL" id="EPY29298.1"/>
    </source>
</evidence>
<dbReference type="PANTHER" id="PTHR24198:SF165">
    <property type="entry name" value="ANKYRIN REPEAT-CONTAINING PROTEIN-RELATED"/>
    <property type="match status" value="1"/>
</dbReference>
<dbReference type="InterPro" id="IPR036770">
    <property type="entry name" value="Ankyrin_rpt-contain_sf"/>
</dbReference>
<dbReference type="Proteomes" id="UP000015354">
    <property type="component" value="Unassembled WGS sequence"/>
</dbReference>
<dbReference type="OrthoDB" id="260531at2759"/>
<proteinExistence type="predicted"/>
<dbReference type="PANTHER" id="PTHR24198">
    <property type="entry name" value="ANKYRIN REPEAT AND PROTEIN KINASE DOMAIN-CONTAINING PROTEIN"/>
    <property type="match status" value="1"/>
</dbReference>
<dbReference type="Pfam" id="PF12796">
    <property type="entry name" value="Ank_2"/>
    <property type="match status" value="1"/>
</dbReference>
<dbReference type="SUPFAM" id="SSF48403">
    <property type="entry name" value="Ankyrin repeat"/>
    <property type="match status" value="1"/>
</dbReference>
<evidence type="ECO:0000256" key="1">
    <source>
        <dbReference type="ARBA" id="ARBA00022737"/>
    </source>
</evidence>
<dbReference type="InterPro" id="IPR002110">
    <property type="entry name" value="Ankyrin_rpt"/>
</dbReference>
<evidence type="ECO:0000256" key="2">
    <source>
        <dbReference type="ARBA" id="ARBA00023043"/>
    </source>
</evidence>
<keyword evidence="2" id="KW-0040">ANK repeat</keyword>
<dbReference type="SMART" id="SM00248">
    <property type="entry name" value="ANK"/>
    <property type="match status" value="6"/>
</dbReference>
<protein>
    <submittedName>
        <fullName evidence="3">Uncharacterized protein</fullName>
    </submittedName>
</protein>
<accession>S9UK39</accession>
<gene>
    <name evidence="3" type="ORF">STCU_04626</name>
</gene>
<organism evidence="3 4">
    <name type="scientific">Strigomonas culicis</name>
    <dbReference type="NCBI Taxonomy" id="28005"/>
    <lineage>
        <taxon>Eukaryota</taxon>
        <taxon>Discoba</taxon>
        <taxon>Euglenozoa</taxon>
        <taxon>Kinetoplastea</taxon>
        <taxon>Metakinetoplastina</taxon>
        <taxon>Trypanosomatida</taxon>
        <taxon>Trypanosomatidae</taxon>
        <taxon>Strigomonadinae</taxon>
        <taxon>Strigomonas</taxon>
    </lineage>
</organism>
<dbReference type="Gene3D" id="1.25.40.20">
    <property type="entry name" value="Ankyrin repeat-containing domain"/>
    <property type="match status" value="2"/>
</dbReference>
<keyword evidence="4" id="KW-1185">Reference proteome</keyword>
<comment type="caution">
    <text evidence="3">The sequence shown here is derived from an EMBL/GenBank/DDBJ whole genome shotgun (WGS) entry which is preliminary data.</text>
</comment>
<sequence>MLRRPQATFLDIINEWEAASTGENRDALLRKMLLREVQLLNLKANDQSEVFEGARIKPTHLPNATPPLFLEALPYAGGTAEGSRKPAEMDAPLRPTFGAAEVTVEPVPSDSSRPPADDAALYSTSGWLRKRPDPSFCQYSVAHFAAELGDLALLQFVAEQLADSVPFSPPDQEEPPGQTRQEQQVAFAWLVRHGYDFNGCALSHLAAAQGNVAVLQYLVEHFGAEIILNRQQRKRPNTPPKSVLWGADAHMEGLNAVGTAMLHGQTEVLRWLHAHYPSVIALMPPAELQHVLTAAALREDSANTFAFLAERGIIRAKDGVSASEAVSQNGLGPALVAASEAGHLHLLQWFMRTFGADVLMVAGNQGATPLHHCARGSRASVLRALLLGDSSLMLTSTVDVDVPDRRGRTPAMWCVLSNACKKKHMIDTLEVLRQAGSSWPSYRDFSGNTLLDVAQTNSSPFSMICQYLKRNVKSSVF</sequence>
<reference evidence="3 4" key="1">
    <citation type="journal article" date="2013" name="PLoS ONE">
        <title>Predicting the Proteins of Angomonas deanei, Strigomonas culicis and Their Respective Endosymbionts Reveals New Aspects of the Trypanosomatidae Family.</title>
        <authorList>
            <person name="Motta M.C."/>
            <person name="Martins A.C."/>
            <person name="de Souza S.S."/>
            <person name="Catta-Preta C.M."/>
            <person name="Silva R."/>
            <person name="Klein C.C."/>
            <person name="de Almeida L.G."/>
            <person name="de Lima Cunha O."/>
            <person name="Ciapina L.P."/>
            <person name="Brocchi M."/>
            <person name="Colabardini A.C."/>
            <person name="de Araujo Lima B."/>
            <person name="Machado C.R."/>
            <person name="de Almeida Soares C.M."/>
            <person name="Probst C.M."/>
            <person name="de Menezes C.B."/>
            <person name="Thompson C.E."/>
            <person name="Bartholomeu D.C."/>
            <person name="Gradia D.F."/>
            <person name="Pavoni D.P."/>
            <person name="Grisard E.C."/>
            <person name="Fantinatti-Garboggini F."/>
            <person name="Marchini F.K."/>
            <person name="Rodrigues-Luiz G.F."/>
            <person name="Wagner G."/>
            <person name="Goldman G.H."/>
            <person name="Fietto J.L."/>
            <person name="Elias M.C."/>
            <person name="Goldman M.H."/>
            <person name="Sagot M.F."/>
            <person name="Pereira M."/>
            <person name="Stoco P.H."/>
            <person name="de Mendonca-Neto R.P."/>
            <person name="Teixeira S.M."/>
            <person name="Maciel T.E."/>
            <person name="de Oliveira Mendes T.A."/>
            <person name="Urmenyi T.P."/>
            <person name="de Souza W."/>
            <person name="Schenkman S."/>
            <person name="de Vasconcelos A.T."/>
        </authorList>
    </citation>
    <scope>NUCLEOTIDE SEQUENCE [LARGE SCALE GENOMIC DNA]</scope>
</reference>
<dbReference type="AlphaFoldDB" id="S9UK39"/>
<keyword evidence="1" id="KW-0677">Repeat</keyword>
<name>S9UK39_9TRYP</name>
<dbReference type="EMBL" id="ATMH01004626">
    <property type="protein sequence ID" value="EPY29298.1"/>
    <property type="molecule type" value="Genomic_DNA"/>
</dbReference>
<evidence type="ECO:0000313" key="4">
    <source>
        <dbReference type="Proteomes" id="UP000015354"/>
    </source>
</evidence>